<keyword evidence="2" id="KW-1185">Reference proteome</keyword>
<accession>A0A392RTP8</accession>
<proteinExistence type="predicted"/>
<evidence type="ECO:0000313" key="1">
    <source>
        <dbReference type="EMBL" id="MCI39973.1"/>
    </source>
</evidence>
<evidence type="ECO:0000313" key="2">
    <source>
        <dbReference type="Proteomes" id="UP000265520"/>
    </source>
</evidence>
<dbReference type="Proteomes" id="UP000265520">
    <property type="component" value="Unassembled WGS sequence"/>
</dbReference>
<comment type="caution">
    <text evidence="1">The sequence shown here is derived from an EMBL/GenBank/DDBJ whole genome shotgun (WGS) entry which is preliminary data.</text>
</comment>
<organism evidence="1 2">
    <name type="scientific">Trifolium medium</name>
    <dbReference type="NCBI Taxonomy" id="97028"/>
    <lineage>
        <taxon>Eukaryota</taxon>
        <taxon>Viridiplantae</taxon>
        <taxon>Streptophyta</taxon>
        <taxon>Embryophyta</taxon>
        <taxon>Tracheophyta</taxon>
        <taxon>Spermatophyta</taxon>
        <taxon>Magnoliopsida</taxon>
        <taxon>eudicotyledons</taxon>
        <taxon>Gunneridae</taxon>
        <taxon>Pentapetalae</taxon>
        <taxon>rosids</taxon>
        <taxon>fabids</taxon>
        <taxon>Fabales</taxon>
        <taxon>Fabaceae</taxon>
        <taxon>Papilionoideae</taxon>
        <taxon>50 kb inversion clade</taxon>
        <taxon>NPAAA clade</taxon>
        <taxon>Hologalegina</taxon>
        <taxon>IRL clade</taxon>
        <taxon>Trifolieae</taxon>
        <taxon>Trifolium</taxon>
    </lineage>
</organism>
<name>A0A392RTP8_9FABA</name>
<reference evidence="1 2" key="1">
    <citation type="journal article" date="2018" name="Front. Plant Sci.">
        <title>Red Clover (Trifolium pratense) and Zigzag Clover (T. medium) - A Picture of Genomic Similarities and Differences.</title>
        <authorList>
            <person name="Dluhosova J."/>
            <person name="Istvanek J."/>
            <person name="Nedelnik J."/>
            <person name="Repkova J."/>
        </authorList>
    </citation>
    <scope>NUCLEOTIDE SEQUENCE [LARGE SCALE GENOMIC DNA]</scope>
    <source>
        <strain evidence="2">cv. 10/8</strain>
        <tissue evidence="1">Leaf</tissue>
    </source>
</reference>
<sequence>ILFPRCLKLIIAFNYTLSHQRNHLVLIAQIIFA</sequence>
<dbReference type="EMBL" id="LXQA010274244">
    <property type="protein sequence ID" value="MCI39973.1"/>
    <property type="molecule type" value="Genomic_DNA"/>
</dbReference>
<dbReference type="AlphaFoldDB" id="A0A392RTP8"/>
<feature type="non-terminal residue" evidence="1">
    <location>
        <position position="1"/>
    </location>
</feature>
<protein>
    <submittedName>
        <fullName evidence="1">Uncharacterized protein</fullName>
    </submittedName>
</protein>